<accession>A0AAE4V3V5</accession>
<dbReference type="GO" id="GO:0004034">
    <property type="term" value="F:aldose 1-epimerase activity"/>
    <property type="evidence" value="ECO:0007669"/>
    <property type="project" value="TreeGrafter"/>
</dbReference>
<proteinExistence type="predicted"/>
<reference evidence="1" key="1">
    <citation type="submission" date="2023-10" db="EMBL/GenBank/DDBJ databases">
        <title>Development of a sustainable strategy for remediation of hydrocarbon-contaminated territories based on the waste exchange concept.</title>
        <authorList>
            <person name="Krivoruchko A."/>
        </authorList>
    </citation>
    <scope>NUCLEOTIDE SEQUENCE</scope>
    <source>
        <strain evidence="1">IEGM 68</strain>
    </source>
</reference>
<dbReference type="CDD" id="cd09022">
    <property type="entry name" value="Aldose_epim_Ec_YihR"/>
    <property type="match status" value="1"/>
</dbReference>
<sequence length="320" mass="34540">MGEPQSSESKRSTAGGVEIRGGGYRAEIAVTGAGLRRLEWHGPDGPRALTETWELGSRPPLSAGLILAPWPNRIRDGHFVFDGIEHQLEITDTEFGNASHGFVRRRDWRVVSRAENRVEMSIDVGLHKGWPYPLRVTVEYALDASGLTVTHTATNTGAIPAPFGLGMHSYVRVGDVPLDDCTLRLSAGTRLPLDDRRLPNGGSQAVAGSDYDFTSPRPLSGVSLDTPFSALDVDPDGRSRHELRAPDGAGTLLWASREFGWLQAFIADPADGKPYPGRGRALALEPMTCPPDSFNSGIDQLVLAPGQHWSGRWGMTAVGS</sequence>
<name>A0AAE4V3V5_9NOCA</name>
<dbReference type="Pfam" id="PF01263">
    <property type="entry name" value="Aldose_epim"/>
    <property type="match status" value="1"/>
</dbReference>
<dbReference type="RefSeq" id="WP_317743598.1">
    <property type="nucleotide sequence ID" value="NZ_JAWLUP010000113.1"/>
</dbReference>
<dbReference type="EMBL" id="JAWLUP010000113">
    <property type="protein sequence ID" value="MDV7267910.1"/>
    <property type="molecule type" value="Genomic_DNA"/>
</dbReference>
<evidence type="ECO:0000313" key="1">
    <source>
        <dbReference type="EMBL" id="MDV7267910.1"/>
    </source>
</evidence>
<dbReference type="GO" id="GO:0006006">
    <property type="term" value="P:glucose metabolic process"/>
    <property type="evidence" value="ECO:0007669"/>
    <property type="project" value="TreeGrafter"/>
</dbReference>
<protein>
    <submittedName>
        <fullName evidence="1">Aldose 1-epimerase family protein</fullName>
    </submittedName>
</protein>
<gene>
    <name evidence="1" type="ORF">R4315_25645</name>
</gene>
<dbReference type="AlphaFoldDB" id="A0AAE4V3V5"/>
<dbReference type="PANTHER" id="PTHR10091:SF0">
    <property type="entry name" value="GALACTOSE MUTAROTASE"/>
    <property type="match status" value="1"/>
</dbReference>
<evidence type="ECO:0000313" key="2">
    <source>
        <dbReference type="Proteomes" id="UP001185863"/>
    </source>
</evidence>
<dbReference type="InterPro" id="IPR037480">
    <property type="entry name" value="YihR-like"/>
</dbReference>
<dbReference type="SUPFAM" id="SSF74650">
    <property type="entry name" value="Galactose mutarotase-like"/>
    <property type="match status" value="1"/>
</dbReference>
<dbReference type="GO" id="GO:0030246">
    <property type="term" value="F:carbohydrate binding"/>
    <property type="evidence" value="ECO:0007669"/>
    <property type="project" value="InterPro"/>
</dbReference>
<dbReference type="GO" id="GO:0033499">
    <property type="term" value="P:galactose catabolic process via UDP-galactose, Leloir pathway"/>
    <property type="evidence" value="ECO:0007669"/>
    <property type="project" value="TreeGrafter"/>
</dbReference>
<organism evidence="1 2">
    <name type="scientific">Rhodococcus oxybenzonivorans</name>
    <dbReference type="NCBI Taxonomy" id="1990687"/>
    <lineage>
        <taxon>Bacteria</taxon>
        <taxon>Bacillati</taxon>
        <taxon>Actinomycetota</taxon>
        <taxon>Actinomycetes</taxon>
        <taxon>Mycobacteriales</taxon>
        <taxon>Nocardiaceae</taxon>
        <taxon>Rhodococcus</taxon>
    </lineage>
</organism>
<dbReference type="PANTHER" id="PTHR10091">
    <property type="entry name" value="ALDOSE-1-EPIMERASE"/>
    <property type="match status" value="1"/>
</dbReference>
<dbReference type="Gene3D" id="2.70.98.10">
    <property type="match status" value="1"/>
</dbReference>
<dbReference type="InterPro" id="IPR008183">
    <property type="entry name" value="Aldose_1/G6P_1-epimerase"/>
</dbReference>
<dbReference type="InterPro" id="IPR011013">
    <property type="entry name" value="Gal_mutarotase_sf_dom"/>
</dbReference>
<comment type="caution">
    <text evidence="1">The sequence shown here is derived from an EMBL/GenBank/DDBJ whole genome shotgun (WGS) entry which is preliminary data.</text>
</comment>
<dbReference type="InterPro" id="IPR014718">
    <property type="entry name" value="GH-type_carb-bd"/>
</dbReference>
<dbReference type="Proteomes" id="UP001185863">
    <property type="component" value="Unassembled WGS sequence"/>
</dbReference>